<feature type="compositionally biased region" description="Basic and acidic residues" evidence="2">
    <location>
        <begin position="234"/>
        <end position="243"/>
    </location>
</feature>
<dbReference type="STRING" id="400682.A0A1X7VPN9"/>
<dbReference type="AlphaFoldDB" id="A0A1X7VPN9"/>
<dbReference type="InParanoid" id="A0A1X7VPN9"/>
<evidence type="ECO:0000256" key="2">
    <source>
        <dbReference type="SAM" id="MobiDB-lite"/>
    </source>
</evidence>
<dbReference type="PANTHER" id="PTHR23509">
    <property type="entry name" value="PA-PL1 PHOSPHOLIPASE FAMILY"/>
    <property type="match status" value="1"/>
</dbReference>
<dbReference type="eggNOG" id="KOG2308">
    <property type="taxonomic scope" value="Eukaryota"/>
</dbReference>
<dbReference type="GO" id="GO:0004620">
    <property type="term" value="F:phospholipase activity"/>
    <property type="evidence" value="ECO:0007669"/>
    <property type="project" value="TreeGrafter"/>
</dbReference>
<dbReference type="Pfam" id="PF02862">
    <property type="entry name" value="DDHD"/>
    <property type="match status" value="1"/>
</dbReference>
<proteinExistence type="inferred from homology"/>
<dbReference type="SMART" id="SM01127">
    <property type="entry name" value="DDHD"/>
    <property type="match status" value="1"/>
</dbReference>
<dbReference type="OrthoDB" id="1914839at2759"/>
<organism evidence="4">
    <name type="scientific">Amphimedon queenslandica</name>
    <name type="common">Sponge</name>
    <dbReference type="NCBI Taxonomy" id="400682"/>
    <lineage>
        <taxon>Eukaryota</taxon>
        <taxon>Metazoa</taxon>
        <taxon>Porifera</taxon>
        <taxon>Demospongiae</taxon>
        <taxon>Heteroscleromorpha</taxon>
        <taxon>Haplosclerida</taxon>
        <taxon>Niphatidae</taxon>
        <taxon>Amphimedon</taxon>
    </lineage>
</organism>
<name>A0A1X7VPN9_AMPQE</name>
<dbReference type="PROSITE" id="PS51043">
    <property type="entry name" value="DDHD"/>
    <property type="match status" value="1"/>
</dbReference>
<accession>A0A1X7VPN9</accession>
<dbReference type="GO" id="GO:0046872">
    <property type="term" value="F:metal ion binding"/>
    <property type="evidence" value="ECO:0007669"/>
    <property type="project" value="InterPro"/>
</dbReference>
<feature type="domain" description="DDHD" evidence="3">
    <location>
        <begin position="105"/>
        <end position="291"/>
    </location>
</feature>
<feature type="compositionally biased region" description="Basic and acidic residues" evidence="2">
    <location>
        <begin position="27"/>
        <end position="47"/>
    </location>
</feature>
<dbReference type="EnsemblMetazoa" id="Aqu2.1.41854_001">
    <property type="protein sequence ID" value="Aqu2.1.41854_001"/>
    <property type="gene ID" value="Aqu2.1.41854"/>
</dbReference>
<evidence type="ECO:0000313" key="4">
    <source>
        <dbReference type="EnsemblMetazoa" id="Aqu2.1.41854_001"/>
    </source>
</evidence>
<feature type="compositionally biased region" description="Low complexity" evidence="2">
    <location>
        <begin position="194"/>
        <end position="203"/>
    </location>
</feature>
<feature type="region of interest" description="Disordered" evidence="2">
    <location>
        <begin position="173"/>
        <end position="203"/>
    </location>
</feature>
<protein>
    <recommendedName>
        <fullName evidence="3">DDHD domain-containing protein</fullName>
    </recommendedName>
</protein>
<evidence type="ECO:0000259" key="3">
    <source>
        <dbReference type="PROSITE" id="PS51043"/>
    </source>
</evidence>
<feature type="region of interest" description="Disordered" evidence="2">
    <location>
        <begin position="23"/>
        <end position="47"/>
    </location>
</feature>
<dbReference type="GO" id="GO:0005737">
    <property type="term" value="C:cytoplasm"/>
    <property type="evidence" value="ECO:0007669"/>
    <property type="project" value="TreeGrafter"/>
</dbReference>
<dbReference type="PANTHER" id="PTHR23509:SF10">
    <property type="entry name" value="LD21067P"/>
    <property type="match status" value="1"/>
</dbReference>
<evidence type="ECO:0000256" key="1">
    <source>
        <dbReference type="ARBA" id="ARBA00038464"/>
    </source>
</evidence>
<comment type="similarity">
    <text evidence="1">Belongs to the PA-PLA1 family.</text>
</comment>
<dbReference type="InterPro" id="IPR004177">
    <property type="entry name" value="DDHD_dom"/>
</dbReference>
<reference evidence="4" key="1">
    <citation type="submission" date="2017-05" db="UniProtKB">
        <authorList>
            <consortium name="EnsemblMetazoa"/>
        </authorList>
    </citation>
    <scope>IDENTIFICATION</scope>
</reference>
<feature type="region of interest" description="Disordered" evidence="2">
    <location>
        <begin position="222"/>
        <end position="243"/>
    </location>
</feature>
<sequence>MMEEEVLGSSNYYSFSSPVSDCNYNSNEEKNDSEGQHVKSRDLSPSDPLIEKVTDFTQKHKDLLDRLCSHDNHSTHSTTNTCSVMDTSVMFKTFPPIEYQMMIDVSYRTERALQLIVPDQLVEGFVSKVSSNGLTIELMGLLSSSSSLPAAYRLEPLISPVYAQVKPVKMDAASSKPTQKSMSLAEGPKTPEVTQSTKSSSSSSSWTQSLISAVVKSVASSNGAETSKSLPPDKIFDDDTKIPPEDRLNERLDFMLREGLTENSYLNSITAHTGYWTNSDCAMYLLLQLYSYKKDSKL</sequence>
<dbReference type="InterPro" id="IPR058055">
    <property type="entry name" value="PA-PLA1"/>
</dbReference>